<dbReference type="AlphaFoldDB" id="A0A4R4TIE3"/>
<reference evidence="1 2" key="1">
    <citation type="submission" date="2019-03" db="EMBL/GenBank/DDBJ databases">
        <title>Draft genome sequences of novel Actinobacteria.</title>
        <authorList>
            <person name="Sahin N."/>
            <person name="Ay H."/>
            <person name="Saygin H."/>
        </authorList>
    </citation>
    <scope>NUCLEOTIDE SEQUENCE [LARGE SCALE GENOMIC DNA]</scope>
    <source>
        <strain evidence="1 2">DSM 41900</strain>
    </source>
</reference>
<proteinExistence type="predicted"/>
<accession>A0A4R4TIE3</accession>
<dbReference type="EMBL" id="SMKI01000055">
    <property type="protein sequence ID" value="TDC77370.1"/>
    <property type="molecule type" value="Genomic_DNA"/>
</dbReference>
<dbReference type="RefSeq" id="WP_165956047.1">
    <property type="nucleotide sequence ID" value="NZ_SMKI01000055.1"/>
</dbReference>
<organism evidence="1 2">
    <name type="scientific">Streptomyces hainanensis</name>
    <dbReference type="NCBI Taxonomy" id="402648"/>
    <lineage>
        <taxon>Bacteria</taxon>
        <taxon>Bacillati</taxon>
        <taxon>Actinomycetota</taxon>
        <taxon>Actinomycetes</taxon>
        <taxon>Kitasatosporales</taxon>
        <taxon>Streptomycetaceae</taxon>
        <taxon>Streptomyces</taxon>
    </lineage>
</organism>
<sequence>MCKFADQQGRSLGVSASTRSEQELTVVHRLIETTDELPFPKRSLAHGEVALVGAGGLAALLIWEDGGALRVPCWEHLPVQPEEP</sequence>
<name>A0A4R4TIE3_9ACTN</name>
<evidence type="ECO:0000313" key="1">
    <source>
        <dbReference type="EMBL" id="TDC77370.1"/>
    </source>
</evidence>
<keyword evidence="2" id="KW-1185">Reference proteome</keyword>
<comment type="caution">
    <text evidence="1">The sequence shown here is derived from an EMBL/GenBank/DDBJ whole genome shotgun (WGS) entry which is preliminary data.</text>
</comment>
<evidence type="ECO:0000313" key="2">
    <source>
        <dbReference type="Proteomes" id="UP000295345"/>
    </source>
</evidence>
<gene>
    <name evidence="1" type="ORF">E1283_07580</name>
</gene>
<protein>
    <submittedName>
        <fullName evidence="1">Uncharacterized protein</fullName>
    </submittedName>
</protein>
<dbReference type="Proteomes" id="UP000295345">
    <property type="component" value="Unassembled WGS sequence"/>
</dbReference>